<evidence type="ECO:0000259" key="12">
    <source>
        <dbReference type="PROSITE" id="PS50957"/>
    </source>
</evidence>
<evidence type="ECO:0000256" key="2">
    <source>
        <dbReference type="ARBA" id="ARBA00004123"/>
    </source>
</evidence>
<dbReference type="GO" id="GO:0004843">
    <property type="term" value="F:cysteine-type deubiquitinase activity"/>
    <property type="evidence" value="ECO:0007669"/>
    <property type="project" value="UniProtKB-EC"/>
</dbReference>
<feature type="domain" description="Josephin" evidence="12">
    <location>
        <begin position="1"/>
        <end position="129"/>
    </location>
</feature>
<dbReference type="AlphaFoldDB" id="A0A8I3WQQ4"/>
<evidence type="ECO:0000256" key="3">
    <source>
        <dbReference type="ARBA" id="ARBA00012759"/>
    </source>
</evidence>
<evidence type="ECO:0000256" key="9">
    <source>
        <dbReference type="ARBA" id="ARBA00023163"/>
    </source>
</evidence>
<evidence type="ECO:0000256" key="4">
    <source>
        <dbReference type="ARBA" id="ARBA00022670"/>
    </source>
</evidence>
<dbReference type="InterPro" id="IPR033865">
    <property type="entry name" value="Ataxin-3"/>
</dbReference>
<protein>
    <recommendedName>
        <fullName evidence="3">ubiquitinyl hydrolase 1</fullName>
        <ecNumber evidence="3">3.4.19.12</ecNumber>
    </recommendedName>
</protein>
<dbReference type="PANTHER" id="PTHR14159">
    <property type="entry name" value="ATAXIN-3-RELATED"/>
    <property type="match status" value="1"/>
</dbReference>
<dbReference type="InterPro" id="IPR006155">
    <property type="entry name" value="Josephin"/>
</dbReference>
<evidence type="ECO:0000256" key="8">
    <source>
        <dbReference type="ARBA" id="ARBA00023015"/>
    </source>
</evidence>
<keyword evidence="5" id="KW-0833">Ubl conjugation pathway</keyword>
<evidence type="ECO:0000313" key="13">
    <source>
        <dbReference type="Ensembl" id="ENSCJAP00000087296.1"/>
    </source>
</evidence>
<evidence type="ECO:0000256" key="5">
    <source>
        <dbReference type="ARBA" id="ARBA00022786"/>
    </source>
</evidence>
<comment type="catalytic activity">
    <reaction evidence="1">
        <text>Thiol-dependent hydrolysis of ester, thioester, amide, peptide and isopeptide bonds formed by the C-terminal Gly of ubiquitin (a 76-residue protein attached to proteins as an intracellular targeting signal).</text>
        <dbReference type="EC" id="3.4.19.12"/>
    </reaction>
</comment>
<evidence type="ECO:0000256" key="11">
    <source>
        <dbReference type="PROSITE-ProRule" id="PRU00331"/>
    </source>
</evidence>
<keyword evidence="10" id="KW-0539">Nucleus</keyword>
<evidence type="ECO:0000256" key="10">
    <source>
        <dbReference type="ARBA" id="ARBA00023242"/>
    </source>
</evidence>
<evidence type="ECO:0000313" key="14">
    <source>
        <dbReference type="Proteomes" id="UP000008225"/>
    </source>
</evidence>
<dbReference type="OMA" id="HERQEGC"/>
<sequence>MELIFHEKQEGSLCAQHCLNNLLQGEYFTAVELASIAHQLDEEERMRMAEGGVTSEDYRAFLQQPSGNMDDTGFFSIQVITNALKFWGVCQDAQLHFVILVETGFHCVGQAGLELNSSDLPPRPPRVWD</sequence>
<dbReference type="EC" id="3.4.19.12" evidence="3"/>
<keyword evidence="7" id="KW-0788">Thiol protease</keyword>
<dbReference type="GO" id="GO:0005634">
    <property type="term" value="C:nucleus"/>
    <property type="evidence" value="ECO:0007669"/>
    <property type="project" value="UniProtKB-SubCell"/>
</dbReference>
<accession>A0A8I3WQQ4</accession>
<dbReference type="Ensembl" id="ENSCJAT00000138845.1">
    <property type="protein sequence ID" value="ENSCJAP00000087296.1"/>
    <property type="gene ID" value="ENSCJAG00000082994.1"/>
</dbReference>
<keyword evidence="4" id="KW-0645">Protease</keyword>
<keyword evidence="6" id="KW-0378">Hydrolase</keyword>
<dbReference type="PROSITE" id="PS50957">
    <property type="entry name" value="JOSEPHIN"/>
    <property type="match status" value="1"/>
</dbReference>
<evidence type="ECO:0000256" key="6">
    <source>
        <dbReference type="ARBA" id="ARBA00022801"/>
    </source>
</evidence>
<dbReference type="SMART" id="SM01246">
    <property type="entry name" value="Josephin"/>
    <property type="match status" value="1"/>
</dbReference>
<dbReference type="PANTHER" id="PTHR14159:SF0">
    <property type="entry name" value="ATAXIN-3-RELATED"/>
    <property type="match status" value="1"/>
</dbReference>
<dbReference type="PRINTS" id="PR02045">
    <property type="entry name" value="F138DOMAIN"/>
</dbReference>
<dbReference type="PRINTS" id="PR01233">
    <property type="entry name" value="JOSEPHIN"/>
</dbReference>
<proteinExistence type="predicted"/>
<reference evidence="13" key="2">
    <citation type="submission" date="2025-08" db="UniProtKB">
        <authorList>
            <consortium name="Ensembl"/>
        </authorList>
    </citation>
    <scope>IDENTIFICATION</scope>
</reference>
<dbReference type="GO" id="GO:0016579">
    <property type="term" value="P:protein deubiquitination"/>
    <property type="evidence" value="ECO:0007669"/>
    <property type="project" value="InterPro"/>
</dbReference>
<dbReference type="Proteomes" id="UP000008225">
    <property type="component" value="Chromosome X"/>
</dbReference>
<dbReference type="Gene3D" id="1.10.287.10">
    <property type="entry name" value="S15/NS1, RNA-binding"/>
    <property type="match status" value="1"/>
</dbReference>
<dbReference type="FunFam" id="1.10.287.10:FF:000005">
    <property type="entry name" value="ataxin-3 isoform X1"/>
    <property type="match status" value="1"/>
</dbReference>
<evidence type="ECO:0000256" key="1">
    <source>
        <dbReference type="ARBA" id="ARBA00000707"/>
    </source>
</evidence>
<dbReference type="GeneTree" id="ENSGT00390000001830"/>
<organism evidence="13 14">
    <name type="scientific">Callithrix jacchus</name>
    <name type="common">White-tufted-ear marmoset</name>
    <name type="synonym">Simia Jacchus</name>
    <dbReference type="NCBI Taxonomy" id="9483"/>
    <lineage>
        <taxon>Eukaryota</taxon>
        <taxon>Metazoa</taxon>
        <taxon>Chordata</taxon>
        <taxon>Craniata</taxon>
        <taxon>Vertebrata</taxon>
        <taxon>Euteleostomi</taxon>
        <taxon>Mammalia</taxon>
        <taxon>Eutheria</taxon>
        <taxon>Euarchontoglires</taxon>
        <taxon>Primates</taxon>
        <taxon>Haplorrhini</taxon>
        <taxon>Platyrrhini</taxon>
        <taxon>Cebidae</taxon>
        <taxon>Callitrichinae</taxon>
        <taxon>Callithrix</taxon>
        <taxon>Callithrix</taxon>
    </lineage>
</organism>
<reference evidence="13" key="3">
    <citation type="submission" date="2025-09" db="UniProtKB">
        <authorList>
            <consortium name="Ensembl"/>
        </authorList>
    </citation>
    <scope>IDENTIFICATION</scope>
</reference>
<keyword evidence="9" id="KW-0804">Transcription</keyword>
<dbReference type="GO" id="GO:0006508">
    <property type="term" value="P:proteolysis"/>
    <property type="evidence" value="ECO:0007669"/>
    <property type="project" value="UniProtKB-KW"/>
</dbReference>
<reference evidence="13 14" key="1">
    <citation type="submission" date="2009-03" db="EMBL/GenBank/DDBJ databases">
        <authorList>
            <person name="Warren W."/>
            <person name="Ye L."/>
            <person name="Minx P."/>
            <person name="Worley K."/>
            <person name="Gibbs R."/>
            <person name="Wilson R.K."/>
        </authorList>
    </citation>
    <scope>NUCLEOTIDE SEQUENCE [LARGE SCALE GENOMIC DNA]</scope>
</reference>
<comment type="subcellular location">
    <subcellularLocation>
        <location evidence="2">Nucleus</location>
    </subcellularLocation>
</comment>
<dbReference type="Pfam" id="PF02099">
    <property type="entry name" value="Josephin"/>
    <property type="match status" value="1"/>
</dbReference>
<keyword evidence="14" id="KW-1185">Reference proteome</keyword>
<name>A0A8I3WQQ4_CALJA</name>
<evidence type="ECO:0000256" key="7">
    <source>
        <dbReference type="ARBA" id="ARBA00022807"/>
    </source>
</evidence>
<comment type="caution">
    <text evidence="11">Lacks conserved residue(s) required for the propagation of feature annotation.</text>
</comment>
<dbReference type="Gene3D" id="3.90.70.40">
    <property type="match status" value="1"/>
</dbReference>
<keyword evidence="8" id="KW-0805">Transcription regulation</keyword>